<protein>
    <recommendedName>
        <fullName evidence="4">DUF3306 domain-containing protein</fullName>
    </recommendedName>
</protein>
<dbReference type="RefSeq" id="WP_080921149.1">
    <property type="nucleotide sequence ID" value="NZ_MDET01000045.1"/>
</dbReference>
<evidence type="ECO:0008006" key="4">
    <source>
        <dbReference type="Google" id="ProtNLM"/>
    </source>
</evidence>
<feature type="region of interest" description="Disordered" evidence="1">
    <location>
        <begin position="154"/>
        <end position="247"/>
    </location>
</feature>
<reference evidence="2 3" key="1">
    <citation type="journal article" date="2016" name="Int. J. Syst. Evol. Microbiol.">
        <title>Pseudaminobacter manganicus sp. nov., isolated from sludge of a manganese mine.</title>
        <authorList>
            <person name="Li J."/>
            <person name="Huang J."/>
            <person name="Liao S."/>
            <person name="Wang G."/>
        </authorList>
    </citation>
    <scope>NUCLEOTIDE SEQUENCE [LARGE SCALE GENOMIC DNA]</scope>
    <source>
        <strain evidence="2 3">JH-7</strain>
    </source>
</reference>
<gene>
    <name evidence="2" type="ORF">BFN67_06115</name>
</gene>
<evidence type="ECO:0000313" key="2">
    <source>
        <dbReference type="EMBL" id="OQM73908.1"/>
    </source>
</evidence>
<feature type="compositionally biased region" description="Acidic residues" evidence="1">
    <location>
        <begin position="52"/>
        <end position="65"/>
    </location>
</feature>
<dbReference type="OrthoDB" id="8100830at2"/>
<dbReference type="AlphaFoldDB" id="A0A1V8RL30"/>
<feature type="region of interest" description="Disordered" evidence="1">
    <location>
        <begin position="16"/>
        <end position="67"/>
    </location>
</feature>
<evidence type="ECO:0000256" key="1">
    <source>
        <dbReference type="SAM" id="MobiDB-lite"/>
    </source>
</evidence>
<dbReference type="STRING" id="1873176.BFN67_06115"/>
<name>A0A1V8RL30_9HYPH</name>
<dbReference type="Proteomes" id="UP000191905">
    <property type="component" value="Unassembled WGS sequence"/>
</dbReference>
<evidence type="ECO:0000313" key="3">
    <source>
        <dbReference type="Proteomes" id="UP000191905"/>
    </source>
</evidence>
<dbReference type="Pfam" id="PF11748">
    <property type="entry name" value="DUF3306"/>
    <property type="match status" value="1"/>
</dbReference>
<accession>A0A1V8RL30</accession>
<organism evidence="2 3">
    <name type="scientific">Manganibacter manganicus</name>
    <dbReference type="NCBI Taxonomy" id="1873176"/>
    <lineage>
        <taxon>Bacteria</taxon>
        <taxon>Pseudomonadati</taxon>
        <taxon>Pseudomonadota</taxon>
        <taxon>Alphaproteobacteria</taxon>
        <taxon>Hyphomicrobiales</taxon>
        <taxon>Phyllobacteriaceae</taxon>
        <taxon>Manganibacter</taxon>
    </lineage>
</organism>
<proteinExistence type="predicted"/>
<keyword evidence="3" id="KW-1185">Reference proteome</keyword>
<sequence length="247" mass="25804">MSGNGDNILARWSRRKLAARSEAPAVAESDREKEQAPDEIADDGDASVPEPDASEEDAAESDEAEVVASLPRIEELTAESDISAFLKKGVPAVLKRAALRRVWSIDPGIRDYVGPSEYAWDFNQPGAMTGFGPIEAKEAVVGFLSKAVRAVDIATEPAEAGQPAEPPPEQSADASADTTPAGEETEAPSPQKPADESSGADTPTLAAETKTSPPAEGRAHSASPDDSNSSRPVEAVARPRHGGAMPR</sequence>
<dbReference type="EMBL" id="MDET01000045">
    <property type="protein sequence ID" value="OQM73908.1"/>
    <property type="molecule type" value="Genomic_DNA"/>
</dbReference>
<comment type="caution">
    <text evidence="2">The sequence shown here is derived from an EMBL/GenBank/DDBJ whole genome shotgun (WGS) entry which is preliminary data.</text>
</comment>
<dbReference type="InterPro" id="IPR021735">
    <property type="entry name" value="DUF3306"/>
</dbReference>